<name>A0A1H4SF48_9BRAD</name>
<reference evidence="1 2" key="1">
    <citation type="submission" date="2016-10" db="EMBL/GenBank/DDBJ databases">
        <authorList>
            <person name="de Groot N.N."/>
        </authorList>
    </citation>
    <scope>NUCLEOTIDE SEQUENCE [LARGE SCALE GENOMIC DNA]</scope>
    <source>
        <strain evidence="1 2">MT12</strain>
    </source>
</reference>
<protein>
    <submittedName>
        <fullName evidence="1">Uncharacterized protein</fullName>
    </submittedName>
</protein>
<dbReference type="Proteomes" id="UP000198992">
    <property type="component" value="Unassembled WGS sequence"/>
</dbReference>
<dbReference type="AlphaFoldDB" id="A0A1H4SF48"/>
<proteinExistence type="predicted"/>
<dbReference type="RefSeq" id="WP_276327618.1">
    <property type="nucleotide sequence ID" value="NZ_FNTH01000001.1"/>
</dbReference>
<evidence type="ECO:0000313" key="2">
    <source>
        <dbReference type="Proteomes" id="UP000198992"/>
    </source>
</evidence>
<accession>A0A1H4SF48</accession>
<gene>
    <name evidence="1" type="ORF">SAMN05444164_1810</name>
</gene>
<evidence type="ECO:0000313" key="1">
    <source>
        <dbReference type="EMBL" id="SEC42647.1"/>
    </source>
</evidence>
<sequence>MIEKCQAAHLKDVLDAGAINVRNKKPPKKEVAEIRRGELATLR</sequence>
<organism evidence="1 2">
    <name type="scientific">Bradyrhizobium erythrophlei</name>
    <dbReference type="NCBI Taxonomy" id="1437360"/>
    <lineage>
        <taxon>Bacteria</taxon>
        <taxon>Pseudomonadati</taxon>
        <taxon>Pseudomonadota</taxon>
        <taxon>Alphaproteobacteria</taxon>
        <taxon>Hyphomicrobiales</taxon>
        <taxon>Nitrobacteraceae</taxon>
        <taxon>Bradyrhizobium</taxon>
    </lineage>
</organism>
<dbReference type="EMBL" id="FNTH01000001">
    <property type="protein sequence ID" value="SEC42647.1"/>
    <property type="molecule type" value="Genomic_DNA"/>
</dbReference>